<dbReference type="PATRIC" id="fig|518642.10.peg.5904"/>
<evidence type="ECO:0000313" key="2">
    <source>
        <dbReference type="EMBL" id="OEV13761.1"/>
    </source>
</evidence>
<dbReference type="SUPFAM" id="SSF47413">
    <property type="entry name" value="lambda repressor-like DNA-binding domains"/>
    <property type="match status" value="1"/>
</dbReference>
<dbReference type="Pfam" id="PF13560">
    <property type="entry name" value="HTH_31"/>
    <property type="match status" value="1"/>
</dbReference>
<dbReference type="GO" id="GO:0003677">
    <property type="term" value="F:DNA binding"/>
    <property type="evidence" value="ECO:0007669"/>
    <property type="project" value="InterPro"/>
</dbReference>
<dbReference type="CDD" id="cd00093">
    <property type="entry name" value="HTH_XRE"/>
    <property type="match status" value="1"/>
</dbReference>
<name>A0A1E7LCC9_9ACTN</name>
<proteinExistence type="predicted"/>
<dbReference type="InterPro" id="IPR010982">
    <property type="entry name" value="Lambda_DNA-bd_dom_sf"/>
</dbReference>
<dbReference type="Proteomes" id="UP000176005">
    <property type="component" value="Unassembled WGS sequence"/>
</dbReference>
<protein>
    <submittedName>
        <fullName evidence="2">XRE family transcriptional regulator</fullName>
    </submittedName>
</protein>
<dbReference type="InterPro" id="IPR043917">
    <property type="entry name" value="DUF5753"/>
</dbReference>
<accession>A0A1E7LCC9</accession>
<evidence type="ECO:0000313" key="3">
    <source>
        <dbReference type="Proteomes" id="UP000176005"/>
    </source>
</evidence>
<feature type="domain" description="HTH cro/C1-type" evidence="1">
    <location>
        <begin position="22"/>
        <end position="77"/>
    </location>
</feature>
<dbReference type="InterPro" id="IPR001387">
    <property type="entry name" value="Cro/C1-type_HTH"/>
</dbReference>
<evidence type="ECO:0000259" key="1">
    <source>
        <dbReference type="SMART" id="SM00530"/>
    </source>
</evidence>
<keyword evidence="3" id="KW-1185">Reference proteome</keyword>
<sequence length="293" mass="33196">MTDALPSGSSAPTVLRIILGKRLKELRERSEIRVDVAAKALRVNHLTIRRMENAQVGLKVPYVKELLRLYGAGDGEIAEFIAMAEQANEPGWWYPFRDALPDWFRAYVSLETDAEVIRVYEPHYVTGLLQTRDYARAVIAAGFPNESEEELEHRVELRVRRQELLERADAPTLWVVLEESALRREVGGPAVMRAQLDRLAEAAEMPNVTLRIVPLAAGPHPGTGGHVTYFRFHERELQDIVYTEVGLTSAVYLDQRPDVVTHLEALTRVSLLSSEHVPDPGTYLHNLRKEFDK</sequence>
<comment type="caution">
    <text evidence="2">The sequence shown here is derived from an EMBL/GenBank/DDBJ whole genome shotgun (WGS) entry which is preliminary data.</text>
</comment>
<reference evidence="2 3" key="1">
    <citation type="journal article" date="2016" name="Front. Microbiol.">
        <title>Comparative Genomics Analysis of Streptomyces Species Reveals Their Adaptation to the Marine Environment and Their Diversity at the Genomic Level.</title>
        <authorList>
            <person name="Tian X."/>
            <person name="Zhang Z."/>
            <person name="Yang T."/>
            <person name="Chen M."/>
            <person name="Li J."/>
            <person name="Chen F."/>
            <person name="Yang J."/>
            <person name="Li W."/>
            <person name="Zhang B."/>
            <person name="Zhang Z."/>
            <person name="Wu J."/>
            <person name="Zhang C."/>
            <person name="Long L."/>
            <person name="Xiao J."/>
        </authorList>
    </citation>
    <scope>NUCLEOTIDE SEQUENCE [LARGE SCALE GENOMIC DNA]</scope>
    <source>
        <strain evidence="2 3">SCSIO 10429</strain>
    </source>
</reference>
<dbReference type="EMBL" id="LJGW01000041">
    <property type="protein sequence ID" value="OEV13761.1"/>
    <property type="molecule type" value="Genomic_DNA"/>
</dbReference>
<dbReference type="Pfam" id="PF19054">
    <property type="entry name" value="DUF5753"/>
    <property type="match status" value="1"/>
</dbReference>
<dbReference type="SMART" id="SM00530">
    <property type="entry name" value="HTH_XRE"/>
    <property type="match status" value="1"/>
</dbReference>
<gene>
    <name evidence="2" type="ORF">AN218_01955</name>
</gene>
<dbReference type="AlphaFoldDB" id="A0A1E7LCC9"/>
<dbReference type="RefSeq" id="WP_070014690.1">
    <property type="nucleotide sequence ID" value="NZ_LJGW01000041.1"/>
</dbReference>
<organism evidence="2 3">
    <name type="scientific">Streptomyces nanshensis</name>
    <dbReference type="NCBI Taxonomy" id="518642"/>
    <lineage>
        <taxon>Bacteria</taxon>
        <taxon>Bacillati</taxon>
        <taxon>Actinomycetota</taxon>
        <taxon>Actinomycetes</taxon>
        <taxon>Kitasatosporales</taxon>
        <taxon>Streptomycetaceae</taxon>
        <taxon>Streptomyces</taxon>
    </lineage>
</organism>